<proteinExistence type="predicted"/>
<feature type="transmembrane region" description="Helical" evidence="5">
    <location>
        <begin position="169"/>
        <end position="188"/>
    </location>
</feature>
<evidence type="ECO:0000256" key="3">
    <source>
        <dbReference type="ARBA" id="ARBA00022989"/>
    </source>
</evidence>
<sequence length="217" mass="24443">MTAITDTPQHDSKISKEELKYIVESLHVTDQKKNVKVPWRHVLSRLKLQLGKGRISVCVALFSHGCYDPVFWTVCRLVHSLWHTHCNASKKVFNCGGFIAQTVFMLGAAFWQTPVWNDVLFNYGRGPRSFAWAGFRGFSNTFGTIPGIISPIITGYIVKDEYRADEWKVVFYISSGIYICGAIVYGLFASGERQSWAIDVEPSNIILKNSSAKKEAV</sequence>
<evidence type="ECO:0000256" key="4">
    <source>
        <dbReference type="ARBA" id="ARBA00023136"/>
    </source>
</evidence>
<dbReference type="InterPro" id="IPR050382">
    <property type="entry name" value="MFS_Na/Anion_cotransporter"/>
</dbReference>
<dbReference type="InterPro" id="IPR036259">
    <property type="entry name" value="MFS_trans_sf"/>
</dbReference>
<evidence type="ECO:0000256" key="1">
    <source>
        <dbReference type="ARBA" id="ARBA00004141"/>
    </source>
</evidence>
<keyword evidence="4 5" id="KW-0472">Membrane</keyword>
<name>A0ABQ9IXF1_9CUCU</name>
<dbReference type="SUPFAM" id="SSF103473">
    <property type="entry name" value="MFS general substrate transporter"/>
    <property type="match status" value="1"/>
</dbReference>
<keyword evidence="3 5" id="KW-1133">Transmembrane helix</keyword>
<accession>A0ABQ9IXF1</accession>
<gene>
    <name evidence="6" type="ORF">NQ317_016090</name>
</gene>
<protein>
    <submittedName>
        <fullName evidence="6">Uncharacterized protein</fullName>
    </submittedName>
</protein>
<comment type="subcellular location">
    <subcellularLocation>
        <location evidence="1">Membrane</location>
        <topology evidence="1">Multi-pass membrane protein</topology>
    </subcellularLocation>
</comment>
<feature type="transmembrane region" description="Helical" evidence="5">
    <location>
        <begin position="92"/>
        <end position="111"/>
    </location>
</feature>
<evidence type="ECO:0000256" key="5">
    <source>
        <dbReference type="SAM" id="Phobius"/>
    </source>
</evidence>
<evidence type="ECO:0000313" key="7">
    <source>
        <dbReference type="Proteomes" id="UP001162164"/>
    </source>
</evidence>
<organism evidence="6 7">
    <name type="scientific">Molorchus minor</name>
    <dbReference type="NCBI Taxonomy" id="1323400"/>
    <lineage>
        <taxon>Eukaryota</taxon>
        <taxon>Metazoa</taxon>
        <taxon>Ecdysozoa</taxon>
        <taxon>Arthropoda</taxon>
        <taxon>Hexapoda</taxon>
        <taxon>Insecta</taxon>
        <taxon>Pterygota</taxon>
        <taxon>Neoptera</taxon>
        <taxon>Endopterygota</taxon>
        <taxon>Coleoptera</taxon>
        <taxon>Polyphaga</taxon>
        <taxon>Cucujiformia</taxon>
        <taxon>Chrysomeloidea</taxon>
        <taxon>Cerambycidae</taxon>
        <taxon>Lamiinae</taxon>
        <taxon>Monochamini</taxon>
        <taxon>Molorchus</taxon>
    </lineage>
</organism>
<dbReference type="PANTHER" id="PTHR11662:SF455">
    <property type="entry name" value="GH23975P"/>
    <property type="match status" value="1"/>
</dbReference>
<keyword evidence="2 5" id="KW-0812">Transmembrane</keyword>
<dbReference type="Gene3D" id="1.20.1250.20">
    <property type="entry name" value="MFS general substrate transporter like domains"/>
    <property type="match status" value="1"/>
</dbReference>
<dbReference type="Proteomes" id="UP001162164">
    <property type="component" value="Unassembled WGS sequence"/>
</dbReference>
<dbReference type="EMBL" id="JAPWTJ010002111">
    <property type="protein sequence ID" value="KAJ8967878.1"/>
    <property type="molecule type" value="Genomic_DNA"/>
</dbReference>
<comment type="caution">
    <text evidence="6">The sequence shown here is derived from an EMBL/GenBank/DDBJ whole genome shotgun (WGS) entry which is preliminary data.</text>
</comment>
<reference evidence="6" key="1">
    <citation type="journal article" date="2023" name="Insect Mol. Biol.">
        <title>Genome sequencing provides insights into the evolution of gene families encoding plant cell wall-degrading enzymes in longhorned beetles.</title>
        <authorList>
            <person name="Shin N.R."/>
            <person name="Okamura Y."/>
            <person name="Kirsch R."/>
            <person name="Pauchet Y."/>
        </authorList>
    </citation>
    <scope>NUCLEOTIDE SEQUENCE</scope>
    <source>
        <strain evidence="6">MMC_N1</strain>
    </source>
</reference>
<feature type="transmembrane region" description="Helical" evidence="5">
    <location>
        <begin position="131"/>
        <end position="157"/>
    </location>
</feature>
<evidence type="ECO:0000256" key="2">
    <source>
        <dbReference type="ARBA" id="ARBA00022692"/>
    </source>
</evidence>
<keyword evidence="7" id="KW-1185">Reference proteome</keyword>
<evidence type="ECO:0000313" key="6">
    <source>
        <dbReference type="EMBL" id="KAJ8967878.1"/>
    </source>
</evidence>
<dbReference type="PANTHER" id="PTHR11662">
    <property type="entry name" value="SOLUTE CARRIER FAMILY 17"/>
    <property type="match status" value="1"/>
</dbReference>